<protein>
    <submittedName>
        <fullName evidence="9 10">ABC transporter permease</fullName>
    </submittedName>
</protein>
<keyword evidence="5 7" id="KW-1133">Transmembrane helix</keyword>
<keyword evidence="3" id="KW-1003">Cell membrane</keyword>
<dbReference type="RefSeq" id="WP_337311342.1">
    <property type="nucleotide sequence ID" value="NZ_JAEKNS010000081.1"/>
</dbReference>
<comment type="similarity">
    <text evidence="7">Belongs to the binding-protein-dependent transport system permease family.</text>
</comment>
<dbReference type="GO" id="GO:0055085">
    <property type="term" value="P:transmembrane transport"/>
    <property type="evidence" value="ECO:0007669"/>
    <property type="project" value="InterPro"/>
</dbReference>
<dbReference type="PANTHER" id="PTHR43163">
    <property type="entry name" value="DIPEPTIDE TRANSPORT SYSTEM PERMEASE PROTEIN DPPB-RELATED"/>
    <property type="match status" value="1"/>
</dbReference>
<evidence type="ECO:0000313" key="12">
    <source>
        <dbReference type="Proteomes" id="UP000606991"/>
    </source>
</evidence>
<name>A0A2W5ZZK7_9BACT</name>
<dbReference type="Gene3D" id="1.10.3720.10">
    <property type="entry name" value="MetI-like"/>
    <property type="match status" value="1"/>
</dbReference>
<dbReference type="InterPro" id="IPR035906">
    <property type="entry name" value="MetI-like_sf"/>
</dbReference>
<gene>
    <name evidence="10" type="ORF">DLM65_12245</name>
    <name evidence="9" type="ORF">JF886_08120</name>
</gene>
<feature type="transmembrane region" description="Helical" evidence="7">
    <location>
        <begin position="275"/>
        <end position="298"/>
    </location>
</feature>
<dbReference type="AlphaFoldDB" id="A0A2W5ZZK7"/>
<dbReference type="EMBL" id="JAEKNS010000081">
    <property type="protein sequence ID" value="MBJ7594814.1"/>
    <property type="molecule type" value="Genomic_DNA"/>
</dbReference>
<keyword evidence="6 7" id="KW-0472">Membrane</keyword>
<feature type="transmembrane region" description="Helical" evidence="7">
    <location>
        <begin position="135"/>
        <end position="160"/>
    </location>
</feature>
<dbReference type="Proteomes" id="UP000248724">
    <property type="component" value="Unassembled WGS sequence"/>
</dbReference>
<evidence type="ECO:0000313" key="11">
    <source>
        <dbReference type="Proteomes" id="UP000248724"/>
    </source>
</evidence>
<dbReference type="PROSITE" id="PS50928">
    <property type="entry name" value="ABC_TM1"/>
    <property type="match status" value="1"/>
</dbReference>
<dbReference type="Proteomes" id="UP000606991">
    <property type="component" value="Unassembled WGS sequence"/>
</dbReference>
<dbReference type="PANTHER" id="PTHR43163:SF6">
    <property type="entry name" value="DIPEPTIDE TRANSPORT SYSTEM PERMEASE PROTEIN DPPB-RELATED"/>
    <property type="match status" value="1"/>
</dbReference>
<accession>A0A934N5Y3</accession>
<evidence type="ECO:0000256" key="1">
    <source>
        <dbReference type="ARBA" id="ARBA00004651"/>
    </source>
</evidence>
<dbReference type="GO" id="GO:0005886">
    <property type="term" value="C:plasma membrane"/>
    <property type="evidence" value="ECO:0007669"/>
    <property type="project" value="UniProtKB-SubCell"/>
</dbReference>
<reference evidence="10" key="2">
    <citation type="submission" date="2018-05" db="EMBL/GenBank/DDBJ databases">
        <authorList>
            <person name="Ferrari B."/>
        </authorList>
    </citation>
    <scope>NUCLEOTIDE SEQUENCE</scope>
    <source>
        <strain evidence="10">RRmetagenome_bin12</strain>
    </source>
</reference>
<dbReference type="SUPFAM" id="SSF161098">
    <property type="entry name" value="MetI-like"/>
    <property type="match status" value="1"/>
</dbReference>
<evidence type="ECO:0000256" key="4">
    <source>
        <dbReference type="ARBA" id="ARBA00022692"/>
    </source>
</evidence>
<evidence type="ECO:0000256" key="6">
    <source>
        <dbReference type="ARBA" id="ARBA00023136"/>
    </source>
</evidence>
<comment type="subcellular location">
    <subcellularLocation>
        <location evidence="1 7">Cell membrane</location>
        <topology evidence="1 7">Multi-pass membrane protein</topology>
    </subcellularLocation>
</comment>
<dbReference type="CDD" id="cd06261">
    <property type="entry name" value="TM_PBP2"/>
    <property type="match status" value="1"/>
</dbReference>
<feature type="domain" description="ABC transmembrane type-1" evidence="8">
    <location>
        <begin position="96"/>
        <end position="298"/>
    </location>
</feature>
<reference evidence="9 12" key="3">
    <citation type="submission" date="2020-10" db="EMBL/GenBank/DDBJ databases">
        <title>Ca. Dormibacterota MAGs.</title>
        <authorList>
            <person name="Montgomery K."/>
        </authorList>
    </citation>
    <scope>NUCLEOTIDE SEQUENCE [LARGE SCALE GENOMIC DNA]</scope>
    <source>
        <strain evidence="9">SC8812_S17_18</strain>
    </source>
</reference>
<comment type="caution">
    <text evidence="10">The sequence shown here is derived from an EMBL/GenBank/DDBJ whole genome shotgun (WGS) entry which is preliminary data.</text>
</comment>
<keyword evidence="4 7" id="KW-0812">Transmembrane</keyword>
<feature type="transmembrane region" description="Helical" evidence="7">
    <location>
        <begin position="100"/>
        <end position="123"/>
    </location>
</feature>
<organism evidence="10 11">
    <name type="scientific">Candidatus Aeolococcus gillhamiae</name>
    <dbReference type="NCBI Taxonomy" id="3127015"/>
    <lineage>
        <taxon>Bacteria</taxon>
        <taxon>Bacillati</taxon>
        <taxon>Candidatus Dormiibacterota</taxon>
        <taxon>Candidatus Dormibacteria</taxon>
        <taxon>Candidatus Aeolococcales</taxon>
        <taxon>Candidatus Aeolococcaceae</taxon>
        <taxon>Candidatus Aeolococcus</taxon>
    </lineage>
</organism>
<feature type="transmembrane region" description="Helical" evidence="7">
    <location>
        <begin position="229"/>
        <end position="255"/>
    </location>
</feature>
<reference evidence="10 11" key="1">
    <citation type="journal article" date="2017" name="Nature">
        <title>Atmospheric trace gases support primary production in Antarctic desert surface soil.</title>
        <authorList>
            <person name="Ji M."/>
            <person name="Greening C."/>
            <person name="Vanwonterghem I."/>
            <person name="Carere C.R."/>
            <person name="Bay S.K."/>
            <person name="Steen J.A."/>
            <person name="Montgomery K."/>
            <person name="Lines T."/>
            <person name="Beardall J."/>
            <person name="van Dorst J."/>
            <person name="Snape I."/>
            <person name="Stott M.B."/>
            <person name="Hugenholtz P."/>
            <person name="Ferrari B.C."/>
        </authorList>
    </citation>
    <scope>NUCLEOTIDE SEQUENCE [LARGE SCALE GENOMIC DNA]</scope>
    <source>
        <strain evidence="10">RRmetagenome_bin12</strain>
    </source>
</reference>
<dbReference type="EMBL" id="QHBU01000249">
    <property type="protein sequence ID" value="PZR78698.1"/>
    <property type="molecule type" value="Genomic_DNA"/>
</dbReference>
<evidence type="ECO:0000259" key="8">
    <source>
        <dbReference type="PROSITE" id="PS50928"/>
    </source>
</evidence>
<keyword evidence="2 7" id="KW-0813">Transport</keyword>
<dbReference type="Pfam" id="PF00528">
    <property type="entry name" value="BPD_transp_1"/>
    <property type="match status" value="1"/>
</dbReference>
<evidence type="ECO:0000313" key="10">
    <source>
        <dbReference type="EMBL" id="PZR78698.1"/>
    </source>
</evidence>
<proteinExistence type="inferred from homology"/>
<evidence type="ECO:0000256" key="7">
    <source>
        <dbReference type="RuleBase" id="RU363032"/>
    </source>
</evidence>
<accession>A0A2W5ZZK7</accession>
<evidence type="ECO:0000256" key="2">
    <source>
        <dbReference type="ARBA" id="ARBA00022448"/>
    </source>
</evidence>
<dbReference type="InterPro" id="IPR000515">
    <property type="entry name" value="MetI-like"/>
</dbReference>
<feature type="transmembrane region" description="Helical" evidence="7">
    <location>
        <begin position="12"/>
        <end position="35"/>
    </location>
</feature>
<evidence type="ECO:0000313" key="9">
    <source>
        <dbReference type="EMBL" id="MBJ7594814.1"/>
    </source>
</evidence>
<evidence type="ECO:0000256" key="3">
    <source>
        <dbReference type="ARBA" id="ARBA00022475"/>
    </source>
</evidence>
<feature type="transmembrane region" description="Helical" evidence="7">
    <location>
        <begin position="175"/>
        <end position="194"/>
    </location>
</feature>
<evidence type="ECO:0000256" key="5">
    <source>
        <dbReference type="ARBA" id="ARBA00022989"/>
    </source>
</evidence>
<sequence>MTRGTAIYAAKRLLLVLGTALIVSSVTFLLVHSLAGTPFTCEKNPASCAHENATHGLNDPLFVQYRTFMWNLFRGDLGYSYVNQGAQVTPLLLREAGNSLTLGLFAVVVTIVVGLAVGITAAIKQNSWVDYMLSSFVVFGYSVPSFVLATFLIILTGILLPNWANSIGWGAPEQIPIPAIALGLPYAAIVARLVRASMLDVVRQDYVRTAWAKGLSSRVVIIRHALRNALIPVITIGGPLVTGIITGSVVIEYIFGVPGLGKEFVNSITTRDYGIVVGLYTFYAVLVGLANLFVDLLYPVLDPRIRYT</sequence>